<gene>
    <name evidence="3" type="ORF">FYK55_13555</name>
</gene>
<feature type="compositionally biased region" description="Acidic residues" evidence="1">
    <location>
        <begin position="1089"/>
        <end position="1102"/>
    </location>
</feature>
<feature type="region of interest" description="Disordered" evidence="1">
    <location>
        <begin position="374"/>
        <end position="413"/>
    </location>
</feature>
<feature type="compositionally biased region" description="Polar residues" evidence="1">
    <location>
        <begin position="1144"/>
        <end position="1154"/>
    </location>
</feature>
<accession>A0A5M6D4Z9</accession>
<feature type="compositionally biased region" description="Low complexity" evidence="1">
    <location>
        <begin position="1067"/>
        <end position="1080"/>
    </location>
</feature>
<evidence type="ECO:0000313" key="4">
    <source>
        <dbReference type="Proteomes" id="UP000324479"/>
    </source>
</evidence>
<feature type="transmembrane region" description="Helical" evidence="2">
    <location>
        <begin position="1271"/>
        <end position="1294"/>
    </location>
</feature>
<feature type="compositionally biased region" description="Low complexity" evidence="1">
    <location>
        <begin position="895"/>
        <end position="905"/>
    </location>
</feature>
<feature type="compositionally biased region" description="Basic and acidic residues" evidence="1">
    <location>
        <begin position="374"/>
        <end position="383"/>
    </location>
</feature>
<organism evidence="3 4">
    <name type="scientific">Roseiconus nitratireducens</name>
    <dbReference type="NCBI Taxonomy" id="2605748"/>
    <lineage>
        <taxon>Bacteria</taxon>
        <taxon>Pseudomonadati</taxon>
        <taxon>Planctomycetota</taxon>
        <taxon>Planctomycetia</taxon>
        <taxon>Pirellulales</taxon>
        <taxon>Pirellulaceae</taxon>
        <taxon>Roseiconus</taxon>
    </lineage>
</organism>
<proteinExistence type="predicted"/>
<dbReference type="SUPFAM" id="SSF58010">
    <property type="entry name" value="Fibrinogen coiled-coil and central regions"/>
    <property type="match status" value="1"/>
</dbReference>
<keyword evidence="4" id="KW-1185">Reference proteome</keyword>
<feature type="compositionally biased region" description="Acidic residues" evidence="1">
    <location>
        <begin position="1010"/>
        <end position="1023"/>
    </location>
</feature>
<protein>
    <submittedName>
        <fullName evidence="3">Uncharacterized protein</fullName>
    </submittedName>
</protein>
<feature type="compositionally biased region" description="Low complexity" evidence="1">
    <location>
        <begin position="629"/>
        <end position="644"/>
    </location>
</feature>
<feature type="compositionally biased region" description="Polar residues" evidence="1">
    <location>
        <begin position="821"/>
        <end position="842"/>
    </location>
</feature>
<feature type="compositionally biased region" description="Basic and acidic residues" evidence="1">
    <location>
        <begin position="759"/>
        <end position="774"/>
    </location>
</feature>
<feature type="region of interest" description="Disordered" evidence="1">
    <location>
        <begin position="676"/>
        <end position="1212"/>
    </location>
</feature>
<keyword evidence="2" id="KW-1133">Transmembrane helix</keyword>
<feature type="compositionally biased region" description="Basic and acidic residues" evidence="1">
    <location>
        <begin position="844"/>
        <end position="859"/>
    </location>
</feature>
<feature type="region of interest" description="Disordered" evidence="1">
    <location>
        <begin position="629"/>
        <end position="648"/>
    </location>
</feature>
<dbReference type="CDD" id="cd00060">
    <property type="entry name" value="FHA"/>
    <property type="match status" value="1"/>
</dbReference>
<sequence>MSNDHNEGQSSSKQSELVIAPPWIVSGSKGMDADAIGGPVPASLADPIDAPRRSVASPQRAEPPTSAGKLEGALEFRVVRPGAPVRRLRLTGHRYTFGSGQGCSIRLEDASLRPMHAVLLRDAHQILVRAYSVPLEHNGNRVAESTLRIGDIIRMGVYQFELLAAPLRPNDESGSAPQQDPTWVQSRSQLASRLTAASTADAQLPDQLAELTRQWRQRQAECESRESRCDDREFELHGRETELWNRAERLQQRENALRAQEAAALEIQQLHASTQQELEALLEREAEAQQTLQDREAELAKRTAELKEKQEELHRYQNEWEHREEEFAQRAAEASRQLEQTRDQARSANTTVESIRREFAELSEQLNDLRQRHQELQQREKQSAETMAQLSVEARTQQEELAGENDAAAAAAAQSRLTEIEDELRQVTEELESTRAEMAQLREDSLAKQRELQDKLSESGNALRAAREEAEQTRRIADAEQESASFRVAELEEQLAEAQQQHDRAVAEAETELHRLREEKATVQAENNNAQQVASELRDHIQELQESIDRANQETSQLRGDYEGATASIRQLELLIDQMKSGQASQQESWTNDSEQLRQSVEDLSVQLAQAHAELAELRSANEALTAELASAADSSASQDAPQSEITGEQWQTVQQELEGARNELERLQVDHQRTIQRLEDEHRESESELRREIEQLRQSISQSSSAADWVDNQTAEGTPAGENTSDAAAAAPNQEVDTPHVSATDASEPASTWNADTSQRDSDRGDQEQRSEAVVESDGAIWRMEAEQEVESGAHVEGWADVGSGQRDTTVDSRPWGSAWDQSEVNDTQQNTSEATSSWYQSDDAHSEPTDDVSWHDESPEDSVDSAIDHIQQGVQQAIDPVDERDEAWHADSEWSSPSSSQDSQGVADLEDHETIARLTNEYQDETPDSLDWSLFMPGGNVDGQQEDDEHLNETDADSLPVNSDAGEGLAAQLIEQIDAEDQHDAQDLSTDTQSHAEVEPTYVMDQQIEFDDQNFQDENSPEEVSQSESALSEAVARDPSFESTSSDAEISGEEDHADAWDEPTGAADAGDAAEGVADPIDAGGNDAELDDEEPREDDSIEAYMSRLLKRVQGDDSQSPVTESKAPVAEKKAPGVEAHPAETPQSEPGSNLNAAAESDVPEGSSAASASAETADRQVPDMELPPSVSDAIQNDAGPDALVPRSEAPERKRNLSAMRELANDSARNAVARSIRVQARDTQMKAIFRAVLASAWLVMATGVYAFVQWSSAIKLAMIGAFVVLFAVFLQEAYVLWRDARRRLMLAEETTSGSPEAVAQAVSALGEDDLALTADEQESAEPAEKA</sequence>
<comment type="caution">
    <text evidence="3">The sequence shown here is derived from an EMBL/GenBank/DDBJ whole genome shotgun (WGS) entry which is preliminary data.</text>
</comment>
<dbReference type="Gene3D" id="2.60.200.20">
    <property type="match status" value="1"/>
</dbReference>
<feature type="compositionally biased region" description="Basic and acidic residues" evidence="1">
    <location>
        <begin position="676"/>
        <end position="696"/>
    </location>
</feature>
<name>A0A5M6D4Z9_9BACT</name>
<dbReference type="Proteomes" id="UP000324479">
    <property type="component" value="Unassembled WGS sequence"/>
</dbReference>
<evidence type="ECO:0000256" key="1">
    <source>
        <dbReference type="SAM" id="MobiDB-lite"/>
    </source>
</evidence>
<dbReference type="Gene3D" id="1.10.287.2610">
    <property type="match status" value="1"/>
</dbReference>
<feature type="compositionally biased region" description="Polar residues" evidence="1">
    <location>
        <begin position="701"/>
        <end position="727"/>
    </location>
</feature>
<feature type="transmembrane region" description="Helical" evidence="2">
    <location>
        <begin position="1244"/>
        <end position="1265"/>
    </location>
</feature>
<reference evidence="3 4" key="1">
    <citation type="submission" date="2019-08" db="EMBL/GenBank/DDBJ databases">
        <authorList>
            <person name="Dhanesh K."/>
            <person name="Kumar G."/>
            <person name="Sasikala C."/>
            <person name="Venkata Ramana C."/>
        </authorList>
    </citation>
    <scope>NUCLEOTIDE SEQUENCE [LARGE SCALE GENOMIC DNA]</scope>
    <source>
        <strain evidence="3 4">JC645</strain>
    </source>
</reference>
<feature type="compositionally biased region" description="Acidic residues" evidence="1">
    <location>
        <begin position="946"/>
        <end position="958"/>
    </location>
</feature>
<dbReference type="EMBL" id="VWOX01000007">
    <property type="protein sequence ID" value="KAA5542564.1"/>
    <property type="molecule type" value="Genomic_DNA"/>
</dbReference>
<dbReference type="RefSeq" id="WP_150076978.1">
    <property type="nucleotide sequence ID" value="NZ_VWOX01000007.1"/>
</dbReference>
<feature type="region of interest" description="Disordered" evidence="1">
    <location>
        <begin position="30"/>
        <end position="67"/>
    </location>
</feature>
<keyword evidence="2" id="KW-0472">Membrane</keyword>
<dbReference type="InterPro" id="IPR008984">
    <property type="entry name" value="SMAD_FHA_dom_sf"/>
</dbReference>
<evidence type="ECO:0000313" key="3">
    <source>
        <dbReference type="EMBL" id="KAA5542564.1"/>
    </source>
</evidence>
<keyword evidence="2" id="KW-0812">Transmembrane</keyword>
<evidence type="ECO:0000256" key="2">
    <source>
        <dbReference type="SAM" id="Phobius"/>
    </source>
</evidence>
<feature type="region of interest" description="Disordered" evidence="1">
    <location>
        <begin position="324"/>
        <end position="351"/>
    </location>
</feature>
<dbReference type="SUPFAM" id="SSF49879">
    <property type="entry name" value="SMAD/FHA domain"/>
    <property type="match status" value="1"/>
</dbReference>